<feature type="domain" description="Aminotransferase class I/classII large" evidence="10">
    <location>
        <begin position="33"/>
        <end position="358"/>
    </location>
</feature>
<dbReference type="RefSeq" id="WP_211334881.1">
    <property type="nucleotide sequence ID" value="NZ_RJVA01000013.1"/>
</dbReference>
<dbReference type="SUPFAM" id="SSF53383">
    <property type="entry name" value="PLP-dependent transferases"/>
    <property type="match status" value="1"/>
</dbReference>
<evidence type="ECO:0000256" key="6">
    <source>
        <dbReference type="ARBA" id="ARBA00022679"/>
    </source>
</evidence>
<dbReference type="EC" id="2.6.1.9" evidence="9"/>
<keyword evidence="5 9" id="KW-0032">Aminotransferase</keyword>
<evidence type="ECO:0000256" key="4">
    <source>
        <dbReference type="ARBA" id="ARBA00011738"/>
    </source>
</evidence>
<evidence type="ECO:0000256" key="5">
    <source>
        <dbReference type="ARBA" id="ARBA00022576"/>
    </source>
</evidence>
<evidence type="ECO:0000256" key="3">
    <source>
        <dbReference type="ARBA" id="ARBA00007970"/>
    </source>
</evidence>
<reference evidence="11 12" key="1">
    <citation type="submission" date="2018-11" db="EMBL/GenBank/DDBJ databases">
        <title>Genomic Encyclopedia of Type Strains, Phase IV (KMG-IV): sequencing the most valuable type-strain genomes for metagenomic binning, comparative biology and taxonomic classification.</title>
        <authorList>
            <person name="Goeker M."/>
        </authorList>
    </citation>
    <scope>NUCLEOTIDE SEQUENCE [LARGE SCALE GENOMIC DNA]</scope>
    <source>
        <strain evidence="11 12">DSM 22027</strain>
    </source>
</reference>
<dbReference type="Gene3D" id="3.90.1150.10">
    <property type="entry name" value="Aspartate Aminotransferase, domain 1"/>
    <property type="match status" value="1"/>
</dbReference>
<feature type="modified residue" description="N6-(pyridoxal phosphate)lysine" evidence="9">
    <location>
        <position position="226"/>
    </location>
</feature>
<dbReference type="InterPro" id="IPR015421">
    <property type="entry name" value="PyrdxlP-dep_Trfase_major"/>
</dbReference>
<dbReference type="Gene3D" id="3.40.640.10">
    <property type="entry name" value="Type I PLP-dependent aspartate aminotransferase-like (Major domain)"/>
    <property type="match status" value="1"/>
</dbReference>
<comment type="caution">
    <text evidence="11">The sequence shown here is derived from an EMBL/GenBank/DDBJ whole genome shotgun (WGS) entry which is preliminary data.</text>
</comment>
<dbReference type="InterPro" id="IPR050106">
    <property type="entry name" value="HistidinolP_aminotransfase"/>
</dbReference>
<evidence type="ECO:0000256" key="1">
    <source>
        <dbReference type="ARBA" id="ARBA00001933"/>
    </source>
</evidence>
<sequence>MISHLVPSHIAAIIPYPPGKPIEELERELGITDSIKLASNENPLGPSPRALAAIREKLAGLHRYPDGSAYYLRRRIAEKLNVPMEGVVLGNGSNEIIELVIRTLIRSGLEVVIPNPSFLVYELAVQAAGGTVVSVPLKDFTIDLDGVLRAITHRTRLIFINNPNNPTGTVLSEEAFRSFFQQLPRDVVVVIDEAYIEFASRDATFAGLDFVDSQGPWVVTTRTFSKAYGLAGLRIGYGVMDPQLASFLHRVRQPFNVGTLAQAAALAALDDDAFLERSRAVVQEGLAFLYRELDALGVRYLPTHTNFFLIAVPVDAKKVYEAMLREGVIIRAMNAYGLDRYVRISVGLPEENERFLRAFAKVLRQLDR</sequence>
<dbReference type="GO" id="GO:0004400">
    <property type="term" value="F:histidinol-phosphate transaminase activity"/>
    <property type="evidence" value="ECO:0007669"/>
    <property type="project" value="UniProtKB-UniRule"/>
</dbReference>
<dbReference type="HAMAP" id="MF_01023">
    <property type="entry name" value="HisC_aminotrans_2"/>
    <property type="match status" value="1"/>
</dbReference>
<keyword evidence="12" id="KW-1185">Reference proteome</keyword>
<dbReference type="PROSITE" id="PS00599">
    <property type="entry name" value="AA_TRANSFER_CLASS_2"/>
    <property type="match status" value="1"/>
</dbReference>
<keyword evidence="7 9" id="KW-0663">Pyridoxal phosphate</keyword>
<organism evidence="11 12">
    <name type="scientific">Desulfosoma caldarium</name>
    <dbReference type="NCBI Taxonomy" id="610254"/>
    <lineage>
        <taxon>Bacteria</taxon>
        <taxon>Pseudomonadati</taxon>
        <taxon>Thermodesulfobacteriota</taxon>
        <taxon>Syntrophobacteria</taxon>
        <taxon>Syntrophobacterales</taxon>
        <taxon>Syntrophobacteraceae</taxon>
        <taxon>Desulfosoma</taxon>
    </lineage>
</organism>
<dbReference type="InterPro" id="IPR004839">
    <property type="entry name" value="Aminotransferase_I/II_large"/>
</dbReference>
<keyword evidence="6 9" id="KW-0808">Transferase</keyword>
<evidence type="ECO:0000256" key="9">
    <source>
        <dbReference type="HAMAP-Rule" id="MF_01023"/>
    </source>
</evidence>
<evidence type="ECO:0000259" key="10">
    <source>
        <dbReference type="Pfam" id="PF00155"/>
    </source>
</evidence>
<proteinExistence type="inferred from homology"/>
<comment type="catalytic activity">
    <reaction evidence="8 9">
        <text>L-histidinol phosphate + 2-oxoglutarate = 3-(imidazol-4-yl)-2-oxopropyl phosphate + L-glutamate</text>
        <dbReference type="Rhea" id="RHEA:23744"/>
        <dbReference type="ChEBI" id="CHEBI:16810"/>
        <dbReference type="ChEBI" id="CHEBI:29985"/>
        <dbReference type="ChEBI" id="CHEBI:57766"/>
        <dbReference type="ChEBI" id="CHEBI:57980"/>
        <dbReference type="EC" id="2.6.1.9"/>
    </reaction>
</comment>
<dbReference type="Proteomes" id="UP000276223">
    <property type="component" value="Unassembled WGS sequence"/>
</dbReference>
<dbReference type="InterPro" id="IPR015424">
    <property type="entry name" value="PyrdxlP-dep_Trfase"/>
</dbReference>
<comment type="similarity">
    <text evidence="3 9">Belongs to the class-II pyridoxal-phosphate-dependent aminotransferase family. Histidinol-phosphate aminotransferase subfamily.</text>
</comment>
<dbReference type="NCBIfam" id="TIGR01141">
    <property type="entry name" value="hisC"/>
    <property type="match status" value="1"/>
</dbReference>
<comment type="pathway">
    <text evidence="2 9">Amino-acid biosynthesis; L-histidine biosynthesis; L-histidine from 5-phospho-alpha-D-ribose 1-diphosphate: step 7/9.</text>
</comment>
<dbReference type="PANTHER" id="PTHR43643">
    <property type="entry name" value="HISTIDINOL-PHOSPHATE AMINOTRANSFERASE 2"/>
    <property type="match status" value="1"/>
</dbReference>
<dbReference type="CDD" id="cd00609">
    <property type="entry name" value="AAT_like"/>
    <property type="match status" value="1"/>
</dbReference>
<dbReference type="InterPro" id="IPR001917">
    <property type="entry name" value="Aminotrans_II_pyridoxalP_BS"/>
</dbReference>
<dbReference type="InterPro" id="IPR015422">
    <property type="entry name" value="PyrdxlP-dep_Trfase_small"/>
</dbReference>
<dbReference type="GO" id="GO:0030170">
    <property type="term" value="F:pyridoxal phosphate binding"/>
    <property type="evidence" value="ECO:0007669"/>
    <property type="project" value="InterPro"/>
</dbReference>
<evidence type="ECO:0000313" key="12">
    <source>
        <dbReference type="Proteomes" id="UP000276223"/>
    </source>
</evidence>
<dbReference type="AlphaFoldDB" id="A0A3N1UIL4"/>
<evidence type="ECO:0000313" key="11">
    <source>
        <dbReference type="EMBL" id="ROQ91102.1"/>
    </source>
</evidence>
<dbReference type="UniPathway" id="UPA00031">
    <property type="reaction ID" value="UER00012"/>
</dbReference>
<evidence type="ECO:0000256" key="2">
    <source>
        <dbReference type="ARBA" id="ARBA00005011"/>
    </source>
</evidence>
<dbReference type="PANTHER" id="PTHR43643:SF3">
    <property type="entry name" value="HISTIDINOL-PHOSPHATE AMINOTRANSFERASE"/>
    <property type="match status" value="1"/>
</dbReference>
<keyword evidence="9" id="KW-0368">Histidine biosynthesis</keyword>
<comment type="cofactor">
    <cofactor evidence="1 9">
        <name>pyridoxal 5'-phosphate</name>
        <dbReference type="ChEBI" id="CHEBI:597326"/>
    </cofactor>
</comment>
<comment type="subunit">
    <text evidence="4 9">Homodimer.</text>
</comment>
<keyword evidence="9" id="KW-0028">Amino-acid biosynthesis</keyword>
<evidence type="ECO:0000256" key="8">
    <source>
        <dbReference type="ARBA" id="ARBA00047481"/>
    </source>
</evidence>
<dbReference type="EMBL" id="RJVA01000013">
    <property type="protein sequence ID" value="ROQ91102.1"/>
    <property type="molecule type" value="Genomic_DNA"/>
</dbReference>
<evidence type="ECO:0000256" key="7">
    <source>
        <dbReference type="ARBA" id="ARBA00022898"/>
    </source>
</evidence>
<dbReference type="InterPro" id="IPR005861">
    <property type="entry name" value="HisP_aminotrans"/>
</dbReference>
<protein>
    <recommendedName>
        <fullName evidence="9">Histidinol-phosphate aminotransferase</fullName>
        <ecNumber evidence="9">2.6.1.9</ecNumber>
    </recommendedName>
    <alternativeName>
        <fullName evidence="9">Imidazole acetol-phosphate transaminase</fullName>
    </alternativeName>
</protein>
<name>A0A3N1UIL4_9BACT</name>
<dbReference type="Pfam" id="PF00155">
    <property type="entry name" value="Aminotran_1_2"/>
    <property type="match status" value="1"/>
</dbReference>
<dbReference type="GO" id="GO:0000105">
    <property type="term" value="P:L-histidine biosynthetic process"/>
    <property type="evidence" value="ECO:0007669"/>
    <property type="project" value="UniProtKB-UniRule"/>
</dbReference>
<gene>
    <name evidence="9" type="primary">hisC</name>
    <name evidence="11" type="ORF">EDC27_2379</name>
</gene>
<accession>A0A3N1UIL4</accession>